<dbReference type="PANTHER" id="PTHR12714">
    <property type="entry name" value="PROTEIN-S ISOPRENYLCYSTEINE O-METHYLTRANSFERASE"/>
    <property type="match status" value="1"/>
</dbReference>
<organism evidence="6 7">
    <name type="scientific">Desulfomarina profundi</name>
    <dbReference type="NCBI Taxonomy" id="2772557"/>
    <lineage>
        <taxon>Bacteria</taxon>
        <taxon>Pseudomonadati</taxon>
        <taxon>Thermodesulfobacteriota</taxon>
        <taxon>Desulfobulbia</taxon>
        <taxon>Desulfobulbales</taxon>
        <taxon>Desulfobulbaceae</taxon>
        <taxon>Desulfomarina</taxon>
    </lineage>
</organism>
<name>A0A8D5FJB5_9BACT</name>
<dbReference type="EMBL" id="AP024086">
    <property type="protein sequence ID" value="BCL61636.1"/>
    <property type="molecule type" value="Genomic_DNA"/>
</dbReference>
<dbReference type="PANTHER" id="PTHR12714:SF24">
    <property type="entry name" value="SLR1182 PROTEIN"/>
    <property type="match status" value="1"/>
</dbReference>
<comment type="subcellular location">
    <subcellularLocation>
        <location evidence="1">Endomembrane system</location>
        <topology evidence="1">Multi-pass membrane protein</topology>
    </subcellularLocation>
</comment>
<sequence length="161" mass="18872">MRDFRVHGFYRFFAFEGIVALLLLNQPVWFKRPFSPVHLLAWLLLALSIVFIVLSLKKLKEEGGHGHRGDMPGNHDFENTVNIVETGLYRFVRHPMYASLLFLGWGAFLKRITLLNICLIGLVTLFLFATARVEEDENIRFFGTSYEDYMRRTKMFIPWVL</sequence>
<keyword evidence="4 5" id="KW-0472">Membrane</keyword>
<evidence type="ECO:0000256" key="5">
    <source>
        <dbReference type="SAM" id="Phobius"/>
    </source>
</evidence>
<dbReference type="Pfam" id="PF04191">
    <property type="entry name" value="PEMT"/>
    <property type="match status" value="1"/>
</dbReference>
<dbReference type="GO" id="GO:0012505">
    <property type="term" value="C:endomembrane system"/>
    <property type="evidence" value="ECO:0007669"/>
    <property type="project" value="UniProtKB-SubCell"/>
</dbReference>
<evidence type="ECO:0000256" key="2">
    <source>
        <dbReference type="ARBA" id="ARBA00022692"/>
    </source>
</evidence>
<evidence type="ECO:0000256" key="4">
    <source>
        <dbReference type="ARBA" id="ARBA00023136"/>
    </source>
</evidence>
<accession>A0A8D5FJB5</accession>
<evidence type="ECO:0000256" key="3">
    <source>
        <dbReference type="ARBA" id="ARBA00022989"/>
    </source>
</evidence>
<feature type="transmembrane region" description="Helical" evidence="5">
    <location>
        <begin position="36"/>
        <end position="56"/>
    </location>
</feature>
<keyword evidence="3 5" id="KW-1133">Transmembrane helix</keyword>
<dbReference type="AlphaFoldDB" id="A0A8D5FJB5"/>
<dbReference type="InterPro" id="IPR007318">
    <property type="entry name" value="Phopholipid_MeTrfase"/>
</dbReference>
<evidence type="ECO:0008006" key="8">
    <source>
        <dbReference type="Google" id="ProtNLM"/>
    </source>
</evidence>
<evidence type="ECO:0000313" key="7">
    <source>
        <dbReference type="Proteomes" id="UP000826725"/>
    </source>
</evidence>
<evidence type="ECO:0000256" key="1">
    <source>
        <dbReference type="ARBA" id="ARBA00004127"/>
    </source>
</evidence>
<gene>
    <name evidence="6" type="ORF">DGMP_23290</name>
</gene>
<dbReference type="GO" id="GO:0016740">
    <property type="term" value="F:transferase activity"/>
    <property type="evidence" value="ECO:0007669"/>
    <property type="project" value="UniProtKB-ARBA"/>
</dbReference>
<evidence type="ECO:0000313" key="6">
    <source>
        <dbReference type="EMBL" id="BCL61636.1"/>
    </source>
</evidence>
<keyword evidence="7" id="KW-1185">Reference proteome</keyword>
<protein>
    <recommendedName>
        <fullName evidence="8">Isoprenylcysteine carboxylmethyltransferase family protein</fullName>
    </recommendedName>
</protein>
<feature type="transmembrane region" description="Helical" evidence="5">
    <location>
        <begin position="114"/>
        <end position="131"/>
    </location>
</feature>
<dbReference type="Proteomes" id="UP000826725">
    <property type="component" value="Chromosome"/>
</dbReference>
<proteinExistence type="predicted"/>
<reference evidence="6" key="1">
    <citation type="submission" date="2020-09" db="EMBL/GenBank/DDBJ databases">
        <title>Desulfogranum mesoprofundum gen. nov., sp. nov., a novel mesophilic, sulfate-reducing chemolithoautotroph isolated from a deep-sea hydrothermal vent chimney in the Suiyo Seamount.</title>
        <authorList>
            <person name="Hashimoto Y."/>
            <person name="Nakagawa S."/>
        </authorList>
    </citation>
    <scope>NUCLEOTIDE SEQUENCE</scope>
    <source>
        <strain evidence="6">KT2</strain>
    </source>
</reference>
<keyword evidence="2 5" id="KW-0812">Transmembrane</keyword>
<feature type="transmembrane region" description="Helical" evidence="5">
    <location>
        <begin position="12"/>
        <end position="30"/>
    </location>
</feature>
<dbReference type="KEGG" id="dbk:DGMP_23290"/>